<sequence length="168" mass="18510">MFRSGCNFDSPLLSGLRLPRRSPSPHLASRQPSQKFLVGRSVGRADPEVEALPGRVRAAVALIQRKTSAPSVSCFAPTLNPAPPLMLGAWPPSPPRLLPPGPLRLPKRPQRRMLGSSSWPSPPPLLPPPRVSSPRTPLVDNTNYSRFRRTSLTTSNYRTPHFCLLLKE</sequence>
<feature type="region of interest" description="Disordered" evidence="1">
    <location>
        <begin position="91"/>
        <end position="141"/>
    </location>
</feature>
<feature type="region of interest" description="Disordered" evidence="1">
    <location>
        <begin position="17"/>
        <end position="41"/>
    </location>
</feature>
<dbReference type="Proteomes" id="UP000623467">
    <property type="component" value="Unassembled WGS sequence"/>
</dbReference>
<dbReference type="EMBL" id="JACAZH010000002">
    <property type="protein sequence ID" value="KAF7374599.1"/>
    <property type="molecule type" value="Genomic_DNA"/>
</dbReference>
<comment type="caution">
    <text evidence="2">The sequence shown here is derived from an EMBL/GenBank/DDBJ whole genome shotgun (WGS) entry which is preliminary data.</text>
</comment>
<evidence type="ECO:0000313" key="3">
    <source>
        <dbReference type="Proteomes" id="UP000623467"/>
    </source>
</evidence>
<organism evidence="2 3">
    <name type="scientific">Mycena sanguinolenta</name>
    <dbReference type="NCBI Taxonomy" id="230812"/>
    <lineage>
        <taxon>Eukaryota</taxon>
        <taxon>Fungi</taxon>
        <taxon>Dikarya</taxon>
        <taxon>Basidiomycota</taxon>
        <taxon>Agaricomycotina</taxon>
        <taxon>Agaricomycetes</taxon>
        <taxon>Agaricomycetidae</taxon>
        <taxon>Agaricales</taxon>
        <taxon>Marasmiineae</taxon>
        <taxon>Mycenaceae</taxon>
        <taxon>Mycena</taxon>
    </lineage>
</organism>
<accession>A0A8H6ZC77</accession>
<name>A0A8H6ZC77_9AGAR</name>
<feature type="compositionally biased region" description="Pro residues" evidence="1">
    <location>
        <begin position="120"/>
        <end position="131"/>
    </location>
</feature>
<reference evidence="2" key="1">
    <citation type="submission" date="2020-05" db="EMBL/GenBank/DDBJ databases">
        <title>Mycena genomes resolve the evolution of fungal bioluminescence.</title>
        <authorList>
            <person name="Tsai I.J."/>
        </authorList>
    </citation>
    <scope>NUCLEOTIDE SEQUENCE</scope>
    <source>
        <strain evidence="2">160909Yilan</strain>
    </source>
</reference>
<evidence type="ECO:0000256" key="1">
    <source>
        <dbReference type="SAM" id="MobiDB-lite"/>
    </source>
</evidence>
<gene>
    <name evidence="2" type="ORF">MSAN_00344500</name>
</gene>
<feature type="compositionally biased region" description="Pro residues" evidence="1">
    <location>
        <begin position="91"/>
        <end position="103"/>
    </location>
</feature>
<protein>
    <submittedName>
        <fullName evidence="2">Uncharacterized protein</fullName>
    </submittedName>
</protein>
<evidence type="ECO:0000313" key="2">
    <source>
        <dbReference type="EMBL" id="KAF7374599.1"/>
    </source>
</evidence>
<proteinExistence type="predicted"/>
<dbReference type="AlphaFoldDB" id="A0A8H6ZC77"/>
<keyword evidence="3" id="KW-1185">Reference proteome</keyword>